<keyword evidence="6" id="KW-0460">Magnesium</keyword>
<dbReference type="RefSeq" id="WP_235000623.1">
    <property type="nucleotide sequence ID" value="NZ_FWFT01000002.1"/>
</dbReference>
<accession>A0A1Y5S6I4</accession>
<keyword evidence="7" id="KW-0694">RNA-binding</keyword>
<dbReference type="Gene3D" id="3.30.460.10">
    <property type="entry name" value="Beta Polymerase, domain 2"/>
    <property type="match status" value="1"/>
</dbReference>
<keyword evidence="5" id="KW-0479">Metal-binding</keyword>
<dbReference type="SUPFAM" id="SSF81301">
    <property type="entry name" value="Nucleotidyltransferase"/>
    <property type="match status" value="1"/>
</dbReference>
<protein>
    <submittedName>
        <fullName evidence="9">CCA-adding enzyme</fullName>
        <ecNumber evidence="9">2.7.7.72</ecNumber>
    </submittedName>
</protein>
<dbReference type="GO" id="GO:0046872">
    <property type="term" value="F:metal ion binding"/>
    <property type="evidence" value="ECO:0007669"/>
    <property type="project" value="UniProtKB-KW"/>
</dbReference>
<dbReference type="PANTHER" id="PTHR46173">
    <property type="entry name" value="CCA TRNA NUCLEOTIDYLTRANSFERASE 1, MITOCHONDRIAL"/>
    <property type="match status" value="1"/>
</dbReference>
<evidence type="ECO:0000256" key="3">
    <source>
        <dbReference type="ARBA" id="ARBA00022694"/>
    </source>
</evidence>
<comment type="similarity">
    <text evidence="7">Belongs to the tRNA nucleotidyltransferase/poly(A) polymerase family.</text>
</comment>
<evidence type="ECO:0000256" key="7">
    <source>
        <dbReference type="RuleBase" id="RU003953"/>
    </source>
</evidence>
<dbReference type="SUPFAM" id="SSF81891">
    <property type="entry name" value="Poly A polymerase C-terminal region-like"/>
    <property type="match status" value="1"/>
</dbReference>
<dbReference type="EMBL" id="FWFT01000002">
    <property type="protein sequence ID" value="SLN33661.1"/>
    <property type="molecule type" value="Genomic_DNA"/>
</dbReference>
<dbReference type="Gene3D" id="1.10.3090.10">
    <property type="entry name" value="cca-adding enzyme, domain 2"/>
    <property type="match status" value="1"/>
</dbReference>
<keyword evidence="2 7" id="KW-0808">Transferase</keyword>
<evidence type="ECO:0000256" key="6">
    <source>
        <dbReference type="ARBA" id="ARBA00022842"/>
    </source>
</evidence>
<keyword evidence="3" id="KW-0819">tRNA processing</keyword>
<keyword evidence="10" id="KW-1185">Reference proteome</keyword>
<evidence type="ECO:0000256" key="1">
    <source>
        <dbReference type="ARBA" id="ARBA00001946"/>
    </source>
</evidence>
<dbReference type="InterPro" id="IPR002646">
    <property type="entry name" value="PolA_pol_head_dom"/>
</dbReference>
<evidence type="ECO:0000256" key="2">
    <source>
        <dbReference type="ARBA" id="ARBA00022679"/>
    </source>
</evidence>
<dbReference type="GO" id="GO:0000049">
    <property type="term" value="F:tRNA binding"/>
    <property type="evidence" value="ECO:0007669"/>
    <property type="project" value="TreeGrafter"/>
</dbReference>
<name>A0A1Y5S6I4_9RHOB</name>
<dbReference type="Pfam" id="PF01743">
    <property type="entry name" value="PolyA_pol"/>
    <property type="match status" value="1"/>
</dbReference>
<comment type="cofactor">
    <cofactor evidence="1">
        <name>Mg(2+)</name>
        <dbReference type="ChEBI" id="CHEBI:18420"/>
    </cofactor>
</comment>
<dbReference type="AlphaFoldDB" id="A0A1Y5S6I4"/>
<keyword evidence="4 9" id="KW-0548">Nucleotidyltransferase</keyword>
<dbReference type="CDD" id="cd05398">
    <property type="entry name" value="NT_ClassII-CCAase"/>
    <property type="match status" value="1"/>
</dbReference>
<organism evidence="9 10">
    <name type="scientific">Pseudooctadecabacter jejudonensis</name>
    <dbReference type="NCBI Taxonomy" id="1391910"/>
    <lineage>
        <taxon>Bacteria</taxon>
        <taxon>Pseudomonadati</taxon>
        <taxon>Pseudomonadota</taxon>
        <taxon>Alphaproteobacteria</taxon>
        <taxon>Rhodobacterales</taxon>
        <taxon>Paracoccaceae</taxon>
        <taxon>Pseudooctadecabacter</taxon>
    </lineage>
</organism>
<evidence type="ECO:0000256" key="4">
    <source>
        <dbReference type="ARBA" id="ARBA00022695"/>
    </source>
</evidence>
<sequence length="425" mass="46115">MTEASRILWGQDGTLRSIGQPAWLTDPDLAQLMQGFEDAGQQIYAVGGCVRDTVIEAEQNVPPNEPRVRVNDVDLATDAVPSRTVEIIERLSDIHGKPWKAVPTGIDHGTISAIGPRSGQAFEITTFRRDVDTDGRHATVAFSDTVAEDAQRRDFTMNAFYADRQGNVIDPVGGSADLKARHVRFIGDPMQRIEEDYLRILRFFRFTGSHGRSEDGIDADGLAACAMGADGLDGVSRERIGAEVVRIMGHPDPAPTIGSMEMSGVLARILPGAGCASLARLVDLEGAYPAEDPMLSPADVPTRLASLGCDDIVDRLRLSKDQARKIALVRQEAGAATPPHELSYRHGFWPAVQCLLLRWASLLSPFDATAIADLELGAQATFPITARDLMPEYSGKALGDRLAKLEAAWIASKFTKTKTDLMKMP</sequence>
<dbReference type="InterPro" id="IPR043519">
    <property type="entry name" value="NT_sf"/>
</dbReference>
<reference evidence="9 10" key="1">
    <citation type="submission" date="2017-03" db="EMBL/GenBank/DDBJ databases">
        <authorList>
            <person name="Afonso C.L."/>
            <person name="Miller P.J."/>
            <person name="Scott M.A."/>
            <person name="Spackman E."/>
            <person name="Goraichik I."/>
            <person name="Dimitrov K.M."/>
            <person name="Suarez D.L."/>
            <person name="Swayne D.E."/>
        </authorList>
    </citation>
    <scope>NUCLEOTIDE SEQUENCE [LARGE SCALE GENOMIC DNA]</scope>
    <source>
        <strain evidence="9 10">CECT 8397</strain>
    </source>
</reference>
<dbReference type="PANTHER" id="PTHR46173:SF1">
    <property type="entry name" value="CCA TRNA NUCLEOTIDYLTRANSFERASE 1, MITOCHONDRIAL"/>
    <property type="match status" value="1"/>
</dbReference>
<evidence type="ECO:0000313" key="9">
    <source>
        <dbReference type="EMBL" id="SLN33661.1"/>
    </source>
</evidence>
<evidence type="ECO:0000259" key="8">
    <source>
        <dbReference type="Pfam" id="PF01743"/>
    </source>
</evidence>
<proteinExistence type="inferred from homology"/>
<evidence type="ECO:0000256" key="5">
    <source>
        <dbReference type="ARBA" id="ARBA00022723"/>
    </source>
</evidence>
<dbReference type="Proteomes" id="UP000193623">
    <property type="component" value="Unassembled WGS sequence"/>
</dbReference>
<dbReference type="GO" id="GO:0004810">
    <property type="term" value="F:CCA tRNA nucleotidyltransferase activity"/>
    <property type="evidence" value="ECO:0007669"/>
    <property type="project" value="UniProtKB-EC"/>
</dbReference>
<dbReference type="InterPro" id="IPR050264">
    <property type="entry name" value="Bact_CCA-adding_enz_type3_sf"/>
</dbReference>
<evidence type="ECO:0000313" key="10">
    <source>
        <dbReference type="Proteomes" id="UP000193623"/>
    </source>
</evidence>
<dbReference type="GO" id="GO:0008033">
    <property type="term" value="P:tRNA processing"/>
    <property type="evidence" value="ECO:0007669"/>
    <property type="project" value="UniProtKB-KW"/>
</dbReference>
<gene>
    <name evidence="9" type="primary">cca</name>
    <name evidence="9" type="ORF">PSJ8397_01634</name>
</gene>
<dbReference type="EC" id="2.7.7.72" evidence="9"/>
<feature type="domain" description="Poly A polymerase head" evidence="8">
    <location>
        <begin position="43"/>
        <end position="184"/>
    </location>
</feature>